<evidence type="ECO:0000256" key="4">
    <source>
        <dbReference type="ARBA" id="ARBA00023235"/>
    </source>
</evidence>
<evidence type="ECO:0000256" key="3">
    <source>
        <dbReference type="ARBA" id="ARBA00023110"/>
    </source>
</evidence>
<dbReference type="PRINTS" id="PR00153">
    <property type="entry name" value="CSAPPISMRASE"/>
</dbReference>
<comment type="catalytic activity">
    <reaction evidence="1">
        <text>[protein]-peptidylproline (omega=180) = [protein]-peptidylproline (omega=0)</text>
        <dbReference type="Rhea" id="RHEA:16237"/>
        <dbReference type="Rhea" id="RHEA-COMP:10747"/>
        <dbReference type="Rhea" id="RHEA-COMP:10748"/>
        <dbReference type="ChEBI" id="CHEBI:83833"/>
        <dbReference type="ChEBI" id="CHEBI:83834"/>
        <dbReference type="EC" id="5.2.1.8"/>
    </reaction>
</comment>
<evidence type="ECO:0000256" key="5">
    <source>
        <dbReference type="ARBA" id="ARBA00038286"/>
    </source>
</evidence>
<feature type="compositionally biased region" description="Polar residues" evidence="6">
    <location>
        <begin position="281"/>
        <end position="290"/>
    </location>
</feature>
<feature type="region of interest" description="Disordered" evidence="6">
    <location>
        <begin position="169"/>
        <end position="424"/>
    </location>
</feature>
<evidence type="ECO:0000256" key="2">
    <source>
        <dbReference type="ARBA" id="ARBA00013194"/>
    </source>
</evidence>
<dbReference type="InterPro" id="IPR029000">
    <property type="entry name" value="Cyclophilin-like_dom_sf"/>
</dbReference>
<reference evidence="8" key="1">
    <citation type="submission" date="2020-11" db="EMBL/GenBank/DDBJ databases">
        <authorList>
            <person name="Tran Van P."/>
        </authorList>
    </citation>
    <scope>NUCLEOTIDE SEQUENCE</scope>
</reference>
<dbReference type="CDD" id="cd01928">
    <property type="entry name" value="Cyclophilin_PPIL3_like"/>
    <property type="match status" value="1"/>
</dbReference>
<name>A0A7R9BF59_9CRUS</name>
<dbReference type="PANTHER" id="PTHR45625">
    <property type="entry name" value="PEPTIDYL-PROLYL CIS-TRANS ISOMERASE-RELATED"/>
    <property type="match status" value="1"/>
</dbReference>
<feature type="compositionally biased region" description="Polar residues" evidence="6">
    <location>
        <begin position="349"/>
        <end position="358"/>
    </location>
</feature>
<evidence type="ECO:0000313" key="8">
    <source>
        <dbReference type="EMBL" id="CAD7274024.1"/>
    </source>
</evidence>
<evidence type="ECO:0000256" key="1">
    <source>
        <dbReference type="ARBA" id="ARBA00000971"/>
    </source>
</evidence>
<feature type="compositionally biased region" description="Basic and acidic residues" evidence="6">
    <location>
        <begin position="92"/>
        <end position="102"/>
    </location>
</feature>
<dbReference type="Pfam" id="PF00160">
    <property type="entry name" value="Pro_isomerase"/>
    <property type="match status" value="1"/>
</dbReference>
<evidence type="ECO:0000259" key="7">
    <source>
        <dbReference type="PROSITE" id="PS50072"/>
    </source>
</evidence>
<feature type="region of interest" description="Disordered" evidence="6">
    <location>
        <begin position="504"/>
        <end position="529"/>
    </location>
</feature>
<feature type="compositionally biased region" description="Polar residues" evidence="6">
    <location>
        <begin position="321"/>
        <end position="330"/>
    </location>
</feature>
<dbReference type="Gene3D" id="1.10.150.50">
    <property type="entry name" value="Transcription Factor, Ets-1"/>
    <property type="match status" value="1"/>
</dbReference>
<dbReference type="GO" id="GO:0003755">
    <property type="term" value="F:peptidyl-prolyl cis-trans isomerase activity"/>
    <property type="evidence" value="ECO:0007669"/>
    <property type="project" value="UniProtKB-KW"/>
</dbReference>
<protein>
    <recommendedName>
        <fullName evidence="2">peptidylprolyl isomerase</fullName>
        <ecNumber evidence="2">5.2.1.8</ecNumber>
    </recommendedName>
</protein>
<feature type="region of interest" description="Disordered" evidence="6">
    <location>
        <begin position="92"/>
        <end position="138"/>
    </location>
</feature>
<dbReference type="Pfam" id="PF00536">
    <property type="entry name" value="SAM_1"/>
    <property type="match status" value="1"/>
</dbReference>
<keyword evidence="3" id="KW-0697">Rotamase</keyword>
<dbReference type="PANTHER" id="PTHR45625:SF2">
    <property type="entry name" value="PEPTIDYL-PROLYL CIS-TRANS ISOMERASE-LIKE 3"/>
    <property type="match status" value="1"/>
</dbReference>
<dbReference type="OrthoDB" id="271386at2759"/>
<dbReference type="PROSITE" id="PS50072">
    <property type="entry name" value="CSA_PPIASE_2"/>
    <property type="match status" value="1"/>
</dbReference>
<dbReference type="GO" id="GO:0071013">
    <property type="term" value="C:catalytic step 2 spliceosome"/>
    <property type="evidence" value="ECO:0007669"/>
    <property type="project" value="TreeGrafter"/>
</dbReference>
<dbReference type="EMBL" id="CAJPEX010000197">
    <property type="protein sequence ID" value="CAG0914176.1"/>
    <property type="molecule type" value="Genomic_DNA"/>
</dbReference>
<dbReference type="InterPro" id="IPR002130">
    <property type="entry name" value="Cyclophilin-type_PPIase_dom"/>
</dbReference>
<organism evidence="8">
    <name type="scientific">Notodromas monacha</name>
    <dbReference type="NCBI Taxonomy" id="399045"/>
    <lineage>
        <taxon>Eukaryota</taxon>
        <taxon>Metazoa</taxon>
        <taxon>Ecdysozoa</taxon>
        <taxon>Arthropoda</taxon>
        <taxon>Crustacea</taxon>
        <taxon>Oligostraca</taxon>
        <taxon>Ostracoda</taxon>
        <taxon>Podocopa</taxon>
        <taxon>Podocopida</taxon>
        <taxon>Cypridocopina</taxon>
        <taxon>Cypridoidea</taxon>
        <taxon>Cyprididae</taxon>
        <taxon>Notodromas</taxon>
    </lineage>
</organism>
<dbReference type="Gene3D" id="2.40.100.10">
    <property type="entry name" value="Cyclophilin-like"/>
    <property type="match status" value="1"/>
</dbReference>
<dbReference type="SUPFAM" id="SSF47769">
    <property type="entry name" value="SAM/Pointed domain"/>
    <property type="match status" value="1"/>
</dbReference>
<dbReference type="AlphaFoldDB" id="A0A7R9BF59"/>
<dbReference type="PROSITE" id="PS00170">
    <property type="entry name" value="CSA_PPIASE_1"/>
    <property type="match status" value="1"/>
</dbReference>
<dbReference type="InterPro" id="IPR001660">
    <property type="entry name" value="SAM"/>
</dbReference>
<dbReference type="InterPro" id="IPR020892">
    <property type="entry name" value="Cyclophilin-type_PPIase_CS"/>
</dbReference>
<accession>A0A7R9BF59</accession>
<keyword evidence="4" id="KW-0413">Isomerase</keyword>
<evidence type="ECO:0000256" key="6">
    <source>
        <dbReference type="SAM" id="MobiDB-lite"/>
    </source>
</evidence>
<feature type="compositionally biased region" description="Basic and acidic residues" evidence="6">
    <location>
        <begin position="231"/>
        <end position="259"/>
    </location>
</feature>
<feature type="region of interest" description="Disordered" evidence="6">
    <location>
        <begin position="1"/>
        <end position="56"/>
    </location>
</feature>
<feature type="domain" description="PPIase cyclophilin-type" evidence="7">
    <location>
        <begin position="687"/>
        <end position="842"/>
    </location>
</feature>
<dbReference type="EC" id="5.2.1.8" evidence="2"/>
<comment type="similarity">
    <text evidence="5">Belongs to the cyclophilin-type PPIase family. PPIL3 subfamily.</text>
</comment>
<dbReference type="InterPro" id="IPR013761">
    <property type="entry name" value="SAM/pointed_sf"/>
</dbReference>
<feature type="compositionally biased region" description="Basic and acidic residues" evidence="6">
    <location>
        <begin position="395"/>
        <end position="412"/>
    </location>
</feature>
<dbReference type="EMBL" id="OA882234">
    <property type="protein sequence ID" value="CAD7274024.1"/>
    <property type="molecule type" value="Genomic_DNA"/>
</dbReference>
<feature type="compositionally biased region" description="Basic and acidic residues" evidence="6">
    <location>
        <begin position="516"/>
        <end position="529"/>
    </location>
</feature>
<keyword evidence="9" id="KW-1185">Reference proteome</keyword>
<sequence length="849" mass="94760">MYNSPYKPVPPPKPLGGNAPPYRVPPPFHIPGTPGRHERHFVDPQIPPSNGYPSMVAAAPTALPQEYDLRSEQYHTHSSKFPVERVVGVSERDKETLDESRFRNKAPAVGESPRYPGSNRNSWRGPPPLHPGEPVRAPVPAWTRETHHEHHAYWELSRVRPPGMNGVHAPPPLMYHPPNLPMRPYRQVFGPQPQQQTPPRPQERDPLVNPPPQTANGIDNPALEAENQVSEDSKDEGGFAPLKEDEEKTTSEKAKEFAGKKYSKLRGIISKLNPRREDPSSDMTGNTTPKRNSDAGHGYQTRILPATPGSREDLYSRPSHRSQPGSSTKEPVSLPGSLEEVELRRRAETSFNTSQESSEGAGFEARAKPQVPTSREKLVEQDQNPPPLPTQPPPKESHSEPMARRTLSDKKARPGGIYESPAGLRQEFVQFSKTSVAYSGARDVSSLSSTQSEEEEEAEPRRRETTNVRNQLEELEEIYSQVLRLLKGKESQRVKQLRRFGSVSSLPSSTTGPRYGMRERREAKPRRDVGKRFQRLESHIVTLARSVAQLSSEMRNQHAMIQEIEGLRREVAEIAAWRGITTRSAVAGANGGKNWSHYQCNGHLATNPNRVKKLTKFFGTEPPLLRQFLKKLGYEKYATAFENEKIGMMELPYLTEARLEKLGIPLGPRVRILQEAQSGFTTDKYNIYISVTLHTDCGDLKLELHCERCPKASENFLALCASGYYDGTIFHRNMKGFMIQGGDPTGTGKGGNSIWGGKFEDEIKEDLKHDARGVVSMANKGPDSNGSQFFITYAAQPHLDLKYTVFAKVIDGLETLDELEKLSVNPKNNKPLADTHITGVTIHANPLAG</sequence>
<dbReference type="InterPro" id="IPR044666">
    <property type="entry name" value="Cyclophilin_A-like"/>
</dbReference>
<dbReference type="Proteomes" id="UP000678499">
    <property type="component" value="Unassembled WGS sequence"/>
</dbReference>
<feature type="region of interest" description="Disordered" evidence="6">
    <location>
        <begin position="440"/>
        <end position="468"/>
    </location>
</feature>
<feature type="compositionally biased region" description="Pro residues" evidence="6">
    <location>
        <begin position="384"/>
        <end position="394"/>
    </location>
</feature>
<dbReference type="SUPFAM" id="SSF50891">
    <property type="entry name" value="Cyclophilin-like"/>
    <property type="match status" value="1"/>
</dbReference>
<dbReference type="GO" id="GO:0006457">
    <property type="term" value="P:protein folding"/>
    <property type="evidence" value="ECO:0007669"/>
    <property type="project" value="InterPro"/>
</dbReference>
<gene>
    <name evidence="8" type="ORF">NMOB1V02_LOCUS1882</name>
</gene>
<evidence type="ECO:0000313" key="9">
    <source>
        <dbReference type="Proteomes" id="UP000678499"/>
    </source>
</evidence>
<dbReference type="FunFam" id="2.40.100.10:FF:000012">
    <property type="entry name" value="Peptidyl-prolyl cis-trans isomerase"/>
    <property type="match status" value="1"/>
</dbReference>
<dbReference type="SMART" id="SM00454">
    <property type="entry name" value="SAM"/>
    <property type="match status" value="1"/>
</dbReference>
<feature type="compositionally biased region" description="Pro residues" evidence="6">
    <location>
        <begin position="169"/>
        <end position="181"/>
    </location>
</feature>
<proteinExistence type="inferred from homology"/>